<keyword evidence="1" id="KW-0812">Transmembrane</keyword>
<evidence type="ECO:0000256" key="1">
    <source>
        <dbReference type="SAM" id="Phobius"/>
    </source>
</evidence>
<feature type="transmembrane region" description="Helical" evidence="1">
    <location>
        <begin position="81"/>
        <end position="98"/>
    </location>
</feature>
<organism evidence="2 3">
    <name type="scientific">Nosema granulosis</name>
    <dbReference type="NCBI Taxonomy" id="83296"/>
    <lineage>
        <taxon>Eukaryota</taxon>
        <taxon>Fungi</taxon>
        <taxon>Fungi incertae sedis</taxon>
        <taxon>Microsporidia</taxon>
        <taxon>Nosematidae</taxon>
        <taxon>Nosema</taxon>
    </lineage>
</organism>
<sequence>MIAIPMIGLLAYLFETTNISDYNSLLVSLLVISSICALLTALTTSFVLKYLSSTTFSMIGAFNKILMGFSGLVFLRESINFFRLLSLLIGAFSTLLYINSLRFKKMIN</sequence>
<evidence type="ECO:0000313" key="2">
    <source>
        <dbReference type="EMBL" id="KAF9763094.1"/>
    </source>
</evidence>
<reference evidence="2 3" key="1">
    <citation type="journal article" date="2020" name="Genome Biol. Evol.">
        <title>Comparative genomics of strictly vertically transmitted, feminizing microsporidia endosymbionts of amphipod crustaceans.</title>
        <authorList>
            <person name="Cormier A."/>
            <person name="Chebbi M.A."/>
            <person name="Giraud I."/>
            <person name="Wattier R."/>
            <person name="Teixeira M."/>
            <person name="Gilbert C."/>
            <person name="Rigaud T."/>
            <person name="Cordaux R."/>
        </authorList>
    </citation>
    <scope>NUCLEOTIDE SEQUENCE [LARGE SCALE GENOMIC DNA]</scope>
    <source>
        <strain evidence="2 3">Ou3-Ou53</strain>
    </source>
</reference>
<feature type="transmembrane region" description="Helical" evidence="1">
    <location>
        <begin position="25"/>
        <end position="48"/>
    </location>
</feature>
<protein>
    <submittedName>
        <fullName evidence="2">GDP-mannose transporter</fullName>
    </submittedName>
</protein>
<keyword evidence="3" id="KW-1185">Reference proteome</keyword>
<dbReference type="OrthoDB" id="417037at2759"/>
<keyword evidence="1" id="KW-1133">Transmembrane helix</keyword>
<gene>
    <name evidence="2" type="primary">VRG4</name>
    <name evidence="2" type="ORF">NGRA_1508</name>
</gene>
<dbReference type="EMBL" id="SBJO01000100">
    <property type="protein sequence ID" value="KAF9763094.1"/>
    <property type="molecule type" value="Genomic_DNA"/>
</dbReference>
<comment type="caution">
    <text evidence="2">The sequence shown here is derived from an EMBL/GenBank/DDBJ whole genome shotgun (WGS) entry which is preliminary data.</text>
</comment>
<dbReference type="AlphaFoldDB" id="A0A9P6KZA5"/>
<proteinExistence type="predicted"/>
<keyword evidence="1" id="KW-0472">Membrane</keyword>
<dbReference type="Proteomes" id="UP000740883">
    <property type="component" value="Unassembled WGS sequence"/>
</dbReference>
<accession>A0A9P6KZA5</accession>
<evidence type="ECO:0000313" key="3">
    <source>
        <dbReference type="Proteomes" id="UP000740883"/>
    </source>
</evidence>
<name>A0A9P6KZA5_9MICR</name>